<dbReference type="GeneID" id="16834790"/>
<evidence type="ECO:0008006" key="4">
    <source>
        <dbReference type="Google" id="ProtNLM"/>
    </source>
</evidence>
<dbReference type="RefSeq" id="YP_008530886.1">
    <property type="nucleotide sequence ID" value="NC_022328.1"/>
</dbReference>
<evidence type="ECO:0000313" key="3">
    <source>
        <dbReference type="Proteomes" id="UP000016711"/>
    </source>
</evidence>
<keyword evidence="1" id="KW-0472">Membrane</keyword>
<dbReference type="EMBL" id="KF279411">
    <property type="protein sequence ID" value="AGU91930.1"/>
    <property type="molecule type" value="Genomic_DNA"/>
</dbReference>
<dbReference type="InterPro" id="IPR010773">
    <property type="entry name" value="Mycophage_PG1_Gp7"/>
</dbReference>
<evidence type="ECO:0000313" key="2">
    <source>
        <dbReference type="EMBL" id="AGU91930.1"/>
    </source>
</evidence>
<accession>T2A7W1</accession>
<protein>
    <recommendedName>
        <fullName evidence="4">DUF1360 domain-containing protein</fullName>
    </recommendedName>
</protein>
<evidence type="ECO:0000256" key="1">
    <source>
        <dbReference type="SAM" id="Phobius"/>
    </source>
</evidence>
<gene>
    <name evidence="2" type="ORF">ADAWI_6</name>
</gene>
<reference evidence="2 3" key="1">
    <citation type="submission" date="2013-06" db="EMBL/GenBank/DDBJ databases">
        <authorList>
            <person name="Adawi E.C."/>
            <person name="Merrill C.A."/>
            <person name="Sargent C.J."/>
            <person name="Fisher J.N."/>
            <person name="Gardner A.V."/>
            <person name="Lunt B.L."/>
            <person name="Merrill B.D."/>
            <person name="Breakwell D.P."/>
            <person name="Burnett S.H."/>
            <person name="Grose J.H."/>
        </authorList>
    </citation>
    <scope>NUCLEOTIDE SEQUENCE [LARGE SCALE GENOMIC DNA]</scope>
</reference>
<keyword evidence="3" id="KW-1185">Reference proteome</keyword>
<dbReference type="KEGG" id="vg:16834790"/>
<organism evidence="2 3">
    <name type="scientific">Mycobacterium phage Adawi</name>
    <dbReference type="NCBI Taxonomy" id="1354507"/>
    <lineage>
        <taxon>Viruses</taxon>
        <taxon>Duplodnaviria</taxon>
        <taxon>Heunggongvirae</taxon>
        <taxon>Uroviricota</taxon>
        <taxon>Caudoviricetes</taxon>
        <taxon>Bclasvirinae</taxon>
        <taxon>Coopervirus</taxon>
        <taxon>Coopervirus adawi</taxon>
    </lineage>
</organism>
<proteinExistence type="predicted"/>
<keyword evidence="1" id="KW-0812">Transmembrane</keyword>
<name>T2A7W1_9CAUD</name>
<feature type="transmembrane region" description="Helical" evidence="1">
    <location>
        <begin position="81"/>
        <end position="106"/>
    </location>
</feature>
<dbReference type="OrthoDB" id="17352at10239"/>
<feature type="transmembrane region" description="Helical" evidence="1">
    <location>
        <begin position="14"/>
        <end position="32"/>
    </location>
</feature>
<dbReference type="Pfam" id="PF07098">
    <property type="entry name" value="DUF1360"/>
    <property type="match status" value="1"/>
</dbReference>
<feature type="transmembrane region" description="Helical" evidence="1">
    <location>
        <begin position="112"/>
        <end position="132"/>
    </location>
</feature>
<keyword evidence="1" id="KW-1133">Transmembrane helix</keyword>
<sequence>MRCGTLQTMSLGEFVLVLVVYALAVMRLTRLINADTILDRPRLAIAGKAREAQLVVVEARSHGQAARADVFERRWRRWNTLMYFVQCPWCVGMWLALGTAWVPLYFHTNPVAQYLGVALAVSHLIGVCARFADTEDIEIVDDDE</sequence>
<dbReference type="Proteomes" id="UP000016711">
    <property type="component" value="Segment"/>
</dbReference>